<organism evidence="3 4">
    <name type="scientific">Methylobacterium nodulans (strain LMG 21967 / CNCM I-2342 / ORS 2060)</name>
    <dbReference type="NCBI Taxonomy" id="460265"/>
    <lineage>
        <taxon>Bacteria</taxon>
        <taxon>Pseudomonadati</taxon>
        <taxon>Pseudomonadota</taxon>
        <taxon>Alphaproteobacteria</taxon>
        <taxon>Hyphomicrobiales</taxon>
        <taxon>Methylobacteriaceae</taxon>
        <taxon>Methylobacterium</taxon>
    </lineage>
</organism>
<feature type="chain" id="PRO_5002872038" evidence="2">
    <location>
        <begin position="22"/>
        <end position="235"/>
    </location>
</feature>
<name>B8INR3_METNO</name>
<dbReference type="KEGG" id="mno:Mnod_3519"/>
<evidence type="ECO:0000256" key="2">
    <source>
        <dbReference type="SAM" id="SignalP"/>
    </source>
</evidence>
<keyword evidence="4" id="KW-1185">Reference proteome</keyword>
<feature type="transmembrane region" description="Helical" evidence="1">
    <location>
        <begin position="71"/>
        <end position="92"/>
    </location>
</feature>
<dbReference type="AlphaFoldDB" id="B8INR3"/>
<accession>B8INR3</accession>
<keyword evidence="1" id="KW-1133">Transmembrane helix</keyword>
<keyword evidence="1" id="KW-0472">Membrane</keyword>
<sequence>MIRKLSLAALALCALAAPALAGATPPELCADCPLKGGSGAGGLAFGLMLLGGVSLALPAAVALLRRLPLAGVALAGLLTLLGPALSAEVTAVANTAVVVPWGDWIVAIAQTITSVLVPILVTVITAAIARIAPWLQLFITQKRIQQMVEACLEYALNTVEGAARGTALNVEIGSKVLATAVNRALNAAPAAVVRAAGGPEGVARTIFRALHLEETANANTVLTPVLNGLPAAARK</sequence>
<dbReference type="Proteomes" id="UP000008207">
    <property type="component" value="Chromosome"/>
</dbReference>
<keyword evidence="1" id="KW-0812">Transmembrane</keyword>
<dbReference type="STRING" id="460265.Mnod_3519"/>
<dbReference type="EMBL" id="CP001349">
    <property type="protein sequence ID" value="ACL58429.1"/>
    <property type="molecule type" value="Genomic_DNA"/>
</dbReference>
<reference evidence="3 4" key="1">
    <citation type="submission" date="2009-01" db="EMBL/GenBank/DDBJ databases">
        <title>Complete sequence of chromosome of Methylobacterium nodulans ORS 2060.</title>
        <authorList>
            <consortium name="US DOE Joint Genome Institute"/>
            <person name="Lucas S."/>
            <person name="Copeland A."/>
            <person name="Lapidus A."/>
            <person name="Glavina del Rio T."/>
            <person name="Dalin E."/>
            <person name="Tice H."/>
            <person name="Bruce D."/>
            <person name="Goodwin L."/>
            <person name="Pitluck S."/>
            <person name="Sims D."/>
            <person name="Brettin T."/>
            <person name="Detter J.C."/>
            <person name="Han C."/>
            <person name="Larimer F."/>
            <person name="Land M."/>
            <person name="Hauser L."/>
            <person name="Kyrpides N."/>
            <person name="Ivanova N."/>
            <person name="Marx C.J."/>
            <person name="Richardson P."/>
        </authorList>
    </citation>
    <scope>NUCLEOTIDE SEQUENCE [LARGE SCALE GENOMIC DNA]</scope>
    <source>
        <strain evidence="4">LMG 21967 / CNCM I-2342 / ORS 2060</strain>
    </source>
</reference>
<protein>
    <submittedName>
        <fullName evidence="3">Uncharacterized protein</fullName>
    </submittedName>
</protein>
<gene>
    <name evidence="3" type="ordered locus">Mnod_3519</name>
</gene>
<dbReference type="eggNOG" id="ENOG5030J2Z">
    <property type="taxonomic scope" value="Bacteria"/>
</dbReference>
<evidence type="ECO:0000256" key="1">
    <source>
        <dbReference type="SAM" id="Phobius"/>
    </source>
</evidence>
<feature type="transmembrane region" description="Helical" evidence="1">
    <location>
        <begin position="104"/>
        <end position="129"/>
    </location>
</feature>
<dbReference type="HOGENOM" id="CLU_097129_0_0_5"/>
<feature type="transmembrane region" description="Helical" evidence="1">
    <location>
        <begin position="45"/>
        <end position="64"/>
    </location>
</feature>
<evidence type="ECO:0000313" key="4">
    <source>
        <dbReference type="Proteomes" id="UP000008207"/>
    </source>
</evidence>
<evidence type="ECO:0000313" key="3">
    <source>
        <dbReference type="EMBL" id="ACL58429.1"/>
    </source>
</evidence>
<feature type="signal peptide" evidence="2">
    <location>
        <begin position="1"/>
        <end position="21"/>
    </location>
</feature>
<dbReference type="RefSeq" id="WP_015930089.1">
    <property type="nucleotide sequence ID" value="NC_011894.1"/>
</dbReference>
<keyword evidence="2" id="KW-0732">Signal</keyword>
<proteinExistence type="predicted"/>